<feature type="compositionally biased region" description="Polar residues" evidence="1">
    <location>
        <begin position="626"/>
        <end position="636"/>
    </location>
</feature>
<organism evidence="2 3">
    <name type="scientific">Silurus asotus</name>
    <name type="common">Amur catfish</name>
    <name type="synonym">Parasilurus asotus</name>
    <dbReference type="NCBI Taxonomy" id="30991"/>
    <lineage>
        <taxon>Eukaryota</taxon>
        <taxon>Metazoa</taxon>
        <taxon>Chordata</taxon>
        <taxon>Craniata</taxon>
        <taxon>Vertebrata</taxon>
        <taxon>Euteleostomi</taxon>
        <taxon>Actinopterygii</taxon>
        <taxon>Neopterygii</taxon>
        <taxon>Teleostei</taxon>
        <taxon>Ostariophysi</taxon>
        <taxon>Siluriformes</taxon>
        <taxon>Siluridae</taxon>
        <taxon>Silurus</taxon>
    </lineage>
</organism>
<reference evidence="2" key="1">
    <citation type="submission" date="2018-07" db="EMBL/GenBank/DDBJ databases">
        <title>Comparative genomics of catfishes provides insights into carnivory and benthic adaptation.</title>
        <authorList>
            <person name="Zhang Y."/>
            <person name="Wang D."/>
            <person name="Peng Z."/>
            <person name="Zheng S."/>
            <person name="Shao F."/>
            <person name="Tao W."/>
        </authorList>
    </citation>
    <scope>NUCLEOTIDE SEQUENCE</scope>
    <source>
        <strain evidence="2">Chongqing</strain>
    </source>
</reference>
<gene>
    <name evidence="2" type="ORF">C0J50_11378</name>
</gene>
<feature type="region of interest" description="Disordered" evidence="1">
    <location>
        <begin position="626"/>
        <end position="662"/>
    </location>
</feature>
<dbReference type="AlphaFoldDB" id="A0AAD5FEH2"/>
<keyword evidence="3" id="KW-1185">Reference proteome</keyword>
<feature type="compositionally biased region" description="Polar residues" evidence="1">
    <location>
        <begin position="242"/>
        <end position="264"/>
    </location>
</feature>
<dbReference type="GO" id="GO:0006355">
    <property type="term" value="P:regulation of DNA-templated transcription"/>
    <property type="evidence" value="ECO:0007669"/>
    <property type="project" value="InterPro"/>
</dbReference>
<dbReference type="InterPro" id="IPR037644">
    <property type="entry name" value="MN1"/>
</dbReference>
<protein>
    <submittedName>
        <fullName evidence="2">Transcriptional activator MN1</fullName>
    </submittedName>
</protein>
<feature type="region of interest" description="Disordered" evidence="1">
    <location>
        <begin position="190"/>
        <end position="213"/>
    </location>
</feature>
<evidence type="ECO:0000313" key="2">
    <source>
        <dbReference type="EMBL" id="KAI5613018.1"/>
    </source>
</evidence>
<evidence type="ECO:0000256" key="1">
    <source>
        <dbReference type="SAM" id="MobiDB-lite"/>
    </source>
</evidence>
<dbReference type="Proteomes" id="UP001205998">
    <property type="component" value="Unassembled WGS sequence"/>
</dbReference>
<comment type="caution">
    <text evidence="2">The sequence shown here is derived from an EMBL/GenBank/DDBJ whole genome shotgun (WGS) entry which is preliminary data.</text>
</comment>
<feature type="region of interest" description="Disordered" evidence="1">
    <location>
        <begin position="242"/>
        <end position="266"/>
    </location>
</feature>
<dbReference type="EMBL" id="MU563244">
    <property type="protein sequence ID" value="KAI5613018.1"/>
    <property type="molecule type" value="Genomic_DNA"/>
</dbReference>
<sequence length="826" mass="92112">NETTFLAVNITMNRREQYDVFCPQGLMDVHAGGLKEKPQQQDMPIHGFINNHQTHAHHQSLIRGNFGGPGTGFTYLPEGRTMDYRGSMGPRQVSTEGFVLLERGESGAVFSQQQHQRLDSLLDYETYRSSSRNHHIPSHCLPLDQSLNQERFSSSFSSSECNSRSLHFEAGRQLPGVSFSGNSVFSQTPRIPGISKGYHQTPNQQQQSPSHHNVCRMPLGMELGLRYPLIQQRTELTFRQNSSPLSHLQPQQHHTASTNTSMHKSSIVMPGQHNHFECKIQGLENKEMHSYIDPSLNMQQLSTLPEQTSSQRLQHFDSLYLNAGQRSRFEFSNVHQECPQDIIMNCPLGLKKLSSQGLSGEFTTHENLLSSQNADSVSLQKQNAAMMIKRVASWNQQQRIKQTNKQQLRHHGEPKNSIVHVQNMSHSGFERHRGGQIVHFDVMDSNLVSDSGWISQMHTYGTGAKLKEMHTNDYSGHPIGGQSQHVEVYNAAQGVNSSPGNYAFQSQLSPGQQIVNSKIETPDKAGGKNQFFGQSCLSALSTACQDMIASLGTSKINITYNKKSQVEGKQKLIQSDHGMNASTATMTVGSGPDYVSANCNDTLVGPNQTVHENTSALSSCHNLENTPCTEKTQTTRSGKERRKRESGHVSPGMNFSNNIGSPVISLDQYAPLPTGTGDSKKETTHERTLAYFLWGKGNELMLGDQPELLSTMDKGIQRMSKSPDCCNKTDFTNDLDSYFENRRDHKPLLDGWSEMQRVGTGLLGGETRHSIDLTDNITSISECCRGVNHQMIASTDQVHTPCSTSRQDELHQLQILQTQIQLQQQQ</sequence>
<proteinExistence type="predicted"/>
<name>A0AAD5FEH2_SILAS</name>
<feature type="non-terminal residue" evidence="2">
    <location>
        <position position="826"/>
    </location>
</feature>
<feature type="compositionally biased region" description="Polar residues" evidence="1">
    <location>
        <begin position="198"/>
        <end position="211"/>
    </location>
</feature>
<dbReference type="PANTHER" id="PTHR15821">
    <property type="entry name" value="PROTEIN MN1"/>
    <property type="match status" value="1"/>
</dbReference>
<dbReference type="PANTHER" id="PTHR15821:SF0">
    <property type="entry name" value="TRANSCRIPTIONAL ACTIVATOR MN1"/>
    <property type="match status" value="1"/>
</dbReference>
<feature type="non-terminal residue" evidence="2">
    <location>
        <position position="1"/>
    </location>
</feature>
<evidence type="ECO:0000313" key="3">
    <source>
        <dbReference type="Proteomes" id="UP001205998"/>
    </source>
</evidence>
<accession>A0AAD5FEH2</accession>